<evidence type="ECO:0000313" key="2">
    <source>
        <dbReference type="Proteomes" id="UP001321473"/>
    </source>
</evidence>
<accession>A0AAQ4FHN6</accession>
<comment type="caution">
    <text evidence="1">The sequence shown here is derived from an EMBL/GenBank/DDBJ whole genome shotgun (WGS) entry which is preliminary data.</text>
</comment>
<feature type="non-terminal residue" evidence="1">
    <location>
        <position position="265"/>
    </location>
</feature>
<dbReference type="GO" id="GO:0004222">
    <property type="term" value="F:metalloendopeptidase activity"/>
    <property type="evidence" value="ECO:0007669"/>
    <property type="project" value="InterPro"/>
</dbReference>
<name>A0AAQ4FHN6_AMBAM</name>
<dbReference type="GO" id="GO:0006508">
    <property type="term" value="P:proteolysis"/>
    <property type="evidence" value="ECO:0007669"/>
    <property type="project" value="InterPro"/>
</dbReference>
<evidence type="ECO:0000313" key="1">
    <source>
        <dbReference type="EMBL" id="KAK8786152.1"/>
    </source>
</evidence>
<sequence length="265" mass="30668">MRVCRTKSCLEYARRLRYTLNTSLNPCESFKRFVCDGWRRRNRLSVRQEAFLGVVRKLSSLLLSVPVPSTGQASLQRAATFYRSCHKVLHGSIPTSWKMLLWSPLLHVMLQQDPNVTTVALEPLSDFERILLKHKGLEGSDHEAKVYFEELRREFLANREHDSGKKDNTTLTFTITKQLVETHLNPLGEAFESTKLFYRGLDTAFMFRMVPGLTKQRWLQKLDDYLGHSERDVIFVSQKPRFVRTFMGLWRLHGEGGPGAPLLLL</sequence>
<gene>
    <name evidence="1" type="ORF">V5799_007482</name>
</gene>
<dbReference type="Gene3D" id="1.10.1380.10">
    <property type="entry name" value="Neutral endopeptidase , domain2"/>
    <property type="match status" value="1"/>
</dbReference>
<organism evidence="1 2">
    <name type="scientific">Amblyomma americanum</name>
    <name type="common">Lone star tick</name>
    <dbReference type="NCBI Taxonomy" id="6943"/>
    <lineage>
        <taxon>Eukaryota</taxon>
        <taxon>Metazoa</taxon>
        <taxon>Ecdysozoa</taxon>
        <taxon>Arthropoda</taxon>
        <taxon>Chelicerata</taxon>
        <taxon>Arachnida</taxon>
        <taxon>Acari</taxon>
        <taxon>Parasitiformes</taxon>
        <taxon>Ixodida</taxon>
        <taxon>Ixodoidea</taxon>
        <taxon>Ixodidae</taxon>
        <taxon>Amblyomminae</taxon>
        <taxon>Amblyomma</taxon>
    </lineage>
</organism>
<dbReference type="EMBL" id="JARKHS020002945">
    <property type="protein sequence ID" value="KAK8786152.1"/>
    <property type="molecule type" value="Genomic_DNA"/>
</dbReference>
<dbReference type="AlphaFoldDB" id="A0AAQ4FHN6"/>
<proteinExistence type="predicted"/>
<dbReference type="SUPFAM" id="SSF55486">
    <property type="entry name" value="Metalloproteases ('zincins'), catalytic domain"/>
    <property type="match status" value="1"/>
</dbReference>
<dbReference type="InterPro" id="IPR000718">
    <property type="entry name" value="Peptidase_M13"/>
</dbReference>
<keyword evidence="2" id="KW-1185">Reference proteome</keyword>
<protein>
    <submittedName>
        <fullName evidence="1">Uncharacterized protein</fullName>
    </submittedName>
</protein>
<dbReference type="Gene3D" id="3.40.390.10">
    <property type="entry name" value="Collagenase (Catalytic Domain)"/>
    <property type="match status" value="1"/>
</dbReference>
<dbReference type="Proteomes" id="UP001321473">
    <property type="component" value="Unassembled WGS sequence"/>
</dbReference>
<dbReference type="InterPro" id="IPR042089">
    <property type="entry name" value="Peptidase_M13_dom_2"/>
</dbReference>
<dbReference type="PROSITE" id="PS51885">
    <property type="entry name" value="NEPRILYSIN"/>
    <property type="match status" value="1"/>
</dbReference>
<dbReference type="InterPro" id="IPR024079">
    <property type="entry name" value="MetalloPept_cat_dom_sf"/>
</dbReference>
<reference evidence="1 2" key="1">
    <citation type="journal article" date="2023" name="Arcadia Sci">
        <title>De novo assembly of a long-read Amblyomma americanum tick genome.</title>
        <authorList>
            <person name="Chou S."/>
            <person name="Poskanzer K.E."/>
            <person name="Rollins M."/>
            <person name="Thuy-Boun P.S."/>
        </authorList>
    </citation>
    <scope>NUCLEOTIDE SEQUENCE [LARGE SCALE GENOMIC DNA]</scope>
    <source>
        <strain evidence="1">F_SG_1</strain>
        <tissue evidence="1">Salivary glands</tissue>
    </source>
</reference>